<accession>A0ABR7ENR0</accession>
<dbReference type="PROSITE" id="PS50893">
    <property type="entry name" value="ABC_TRANSPORTER_2"/>
    <property type="match status" value="1"/>
</dbReference>
<dbReference type="PROSITE" id="PS50929">
    <property type="entry name" value="ABC_TM1F"/>
    <property type="match status" value="1"/>
</dbReference>
<protein>
    <submittedName>
        <fullName evidence="10">ABC transporter ATP-binding protein</fullName>
    </submittedName>
</protein>
<reference evidence="10 11" key="1">
    <citation type="submission" date="2020-08" db="EMBL/GenBank/DDBJ databases">
        <title>Genome public.</title>
        <authorList>
            <person name="Liu C."/>
            <person name="Sun Q."/>
        </authorList>
    </citation>
    <scope>NUCLEOTIDE SEQUENCE [LARGE SCALE GENOMIC DNA]</scope>
    <source>
        <strain evidence="10 11">M16</strain>
    </source>
</reference>
<dbReference type="InterPro" id="IPR011527">
    <property type="entry name" value="ABC1_TM_dom"/>
</dbReference>
<dbReference type="InterPro" id="IPR017871">
    <property type="entry name" value="ABC_transporter-like_CS"/>
</dbReference>
<dbReference type="PROSITE" id="PS00211">
    <property type="entry name" value="ABC_TRANSPORTER_1"/>
    <property type="match status" value="1"/>
</dbReference>
<dbReference type="InterPro" id="IPR003439">
    <property type="entry name" value="ABC_transporter-like_ATP-bd"/>
</dbReference>
<evidence type="ECO:0000259" key="9">
    <source>
        <dbReference type="PROSITE" id="PS50929"/>
    </source>
</evidence>
<dbReference type="Pfam" id="PF00005">
    <property type="entry name" value="ABC_tran"/>
    <property type="match status" value="1"/>
</dbReference>
<name>A0ABR7ENR0_9FIRM</name>
<dbReference type="SUPFAM" id="SSF52540">
    <property type="entry name" value="P-loop containing nucleoside triphosphate hydrolases"/>
    <property type="match status" value="1"/>
</dbReference>
<dbReference type="Proteomes" id="UP000621237">
    <property type="component" value="Unassembled WGS sequence"/>
</dbReference>
<gene>
    <name evidence="10" type="ORF">H8R98_06165</name>
</gene>
<keyword evidence="11" id="KW-1185">Reference proteome</keyword>
<dbReference type="GO" id="GO:0005524">
    <property type="term" value="F:ATP binding"/>
    <property type="evidence" value="ECO:0007669"/>
    <property type="project" value="UniProtKB-KW"/>
</dbReference>
<sequence>MLDILRKFFRFCDERERKEFYISIGLGVAAAIFSAMKIPAIGVMLQAILNGAVTTKAILLSFVIMLVSVVGSSLLKYKATALQTDGGYSTTANKRVQIAEHLRYLPMGYFNKNSLGAITSVTTNTMDNLSGVSTRVVMFVTEGIFSTMVMTLALFFFDIRVGILIIAGLALYFVVNKAMQAKSEQTTRSKTESDTAVVERVLEFIKGIAEVKSYSLTGKYNRQLETAIDENSAANIDMELKLQPLMLAQNAVAKFIDVSVVVLSIGLYTSGRMELFDCVMMCSCSFLLTEGVEQAGTQSSLLRVVNTCVDQAESILKLPAMDITGEEIAPTNYDIQAKNISFSYDKKQIIGDITLEIPQKTVTAVVGPSGGGKTTLCHLLSRFWDVDAGQVTLGGHDVREYSMDSLMKNFSFVFQNVYLFHDTIANNIRFGEPDASMEKVVEAAKKARCHDFIMKLPQGYETVIGEAGGSLSGGERQRLSIARAMLKDSPIIILDEATANVDPENEQELMEAMQEITHEKTVIMIAHRLKTVRHADQILVVDKGQIVQRGTHEELMAQEGIYRHFISNREHAVGWKL</sequence>
<feature type="domain" description="ABC transmembrane type-1" evidence="9">
    <location>
        <begin position="22"/>
        <end position="302"/>
    </location>
</feature>
<dbReference type="SUPFAM" id="SSF90123">
    <property type="entry name" value="ABC transporter transmembrane region"/>
    <property type="match status" value="1"/>
</dbReference>
<keyword evidence="4 10" id="KW-0067">ATP-binding</keyword>
<evidence type="ECO:0000313" key="11">
    <source>
        <dbReference type="Proteomes" id="UP000621237"/>
    </source>
</evidence>
<dbReference type="EMBL" id="JACOOV010000008">
    <property type="protein sequence ID" value="MBC5654114.1"/>
    <property type="molecule type" value="Genomic_DNA"/>
</dbReference>
<dbReference type="SMART" id="SM00382">
    <property type="entry name" value="AAA"/>
    <property type="match status" value="1"/>
</dbReference>
<dbReference type="Gene3D" id="1.20.1560.10">
    <property type="entry name" value="ABC transporter type 1, transmembrane domain"/>
    <property type="match status" value="1"/>
</dbReference>
<dbReference type="Gene3D" id="3.40.50.300">
    <property type="entry name" value="P-loop containing nucleotide triphosphate hydrolases"/>
    <property type="match status" value="1"/>
</dbReference>
<feature type="transmembrane region" description="Helical" evidence="7">
    <location>
        <begin position="161"/>
        <end position="179"/>
    </location>
</feature>
<feature type="transmembrane region" description="Helical" evidence="7">
    <location>
        <begin position="20"/>
        <end position="45"/>
    </location>
</feature>
<dbReference type="PANTHER" id="PTHR24221">
    <property type="entry name" value="ATP-BINDING CASSETTE SUB-FAMILY B"/>
    <property type="match status" value="1"/>
</dbReference>
<dbReference type="RefSeq" id="WP_117676365.1">
    <property type="nucleotide sequence ID" value="NZ_JACOOV010000008.1"/>
</dbReference>
<dbReference type="Pfam" id="PF00664">
    <property type="entry name" value="ABC_membrane"/>
    <property type="match status" value="1"/>
</dbReference>
<organism evidence="10 11">
    <name type="scientific">Blautia lenta</name>
    <dbReference type="NCBI Taxonomy" id="2763029"/>
    <lineage>
        <taxon>Bacteria</taxon>
        <taxon>Bacillati</taxon>
        <taxon>Bacillota</taxon>
        <taxon>Clostridia</taxon>
        <taxon>Lachnospirales</taxon>
        <taxon>Lachnospiraceae</taxon>
        <taxon>Blautia</taxon>
    </lineage>
</organism>
<evidence type="ECO:0000256" key="1">
    <source>
        <dbReference type="ARBA" id="ARBA00004651"/>
    </source>
</evidence>
<evidence type="ECO:0000256" key="7">
    <source>
        <dbReference type="SAM" id="Phobius"/>
    </source>
</evidence>
<keyword evidence="5 7" id="KW-1133">Transmembrane helix</keyword>
<comment type="caution">
    <text evidence="10">The sequence shown here is derived from an EMBL/GenBank/DDBJ whole genome shotgun (WGS) entry which is preliminary data.</text>
</comment>
<dbReference type="InterPro" id="IPR027417">
    <property type="entry name" value="P-loop_NTPase"/>
</dbReference>
<evidence type="ECO:0000256" key="3">
    <source>
        <dbReference type="ARBA" id="ARBA00022741"/>
    </source>
</evidence>
<keyword evidence="2 7" id="KW-0812">Transmembrane</keyword>
<comment type="subcellular location">
    <subcellularLocation>
        <location evidence="1">Cell membrane</location>
        <topology evidence="1">Multi-pass membrane protein</topology>
    </subcellularLocation>
</comment>
<keyword evidence="6 7" id="KW-0472">Membrane</keyword>
<keyword evidence="3" id="KW-0547">Nucleotide-binding</keyword>
<evidence type="ECO:0000259" key="8">
    <source>
        <dbReference type="PROSITE" id="PS50893"/>
    </source>
</evidence>
<evidence type="ECO:0000256" key="4">
    <source>
        <dbReference type="ARBA" id="ARBA00022840"/>
    </source>
</evidence>
<feature type="domain" description="ABC transporter" evidence="8">
    <location>
        <begin position="335"/>
        <end position="568"/>
    </location>
</feature>
<evidence type="ECO:0000256" key="6">
    <source>
        <dbReference type="ARBA" id="ARBA00023136"/>
    </source>
</evidence>
<evidence type="ECO:0000256" key="5">
    <source>
        <dbReference type="ARBA" id="ARBA00022989"/>
    </source>
</evidence>
<dbReference type="InterPro" id="IPR039421">
    <property type="entry name" value="Type_1_exporter"/>
</dbReference>
<feature type="transmembrane region" description="Helical" evidence="7">
    <location>
        <begin position="57"/>
        <end position="75"/>
    </location>
</feature>
<dbReference type="PANTHER" id="PTHR24221:SF397">
    <property type="entry name" value="ABC TRANSPORTER, ATP-BINDING TRANSMEMBRANE PROTEIN"/>
    <property type="match status" value="1"/>
</dbReference>
<proteinExistence type="predicted"/>
<evidence type="ECO:0000256" key="2">
    <source>
        <dbReference type="ARBA" id="ARBA00022692"/>
    </source>
</evidence>
<evidence type="ECO:0000313" key="10">
    <source>
        <dbReference type="EMBL" id="MBC5654114.1"/>
    </source>
</evidence>
<dbReference type="InterPro" id="IPR003593">
    <property type="entry name" value="AAA+_ATPase"/>
</dbReference>
<dbReference type="InterPro" id="IPR036640">
    <property type="entry name" value="ABC1_TM_sf"/>
</dbReference>